<name>A0AAD5UIV4_9FUNG</name>
<dbReference type="SUPFAM" id="SSF53474">
    <property type="entry name" value="alpha/beta-Hydrolases"/>
    <property type="match status" value="1"/>
</dbReference>
<accession>A0AAD5UIV4</accession>
<gene>
    <name evidence="1" type="ORF">HK103_005516</name>
</gene>
<dbReference type="InterPro" id="IPR029058">
    <property type="entry name" value="AB_hydrolase_fold"/>
</dbReference>
<dbReference type="PIRSF" id="PIRSF037442">
    <property type="entry name" value="UCP037442_abhydr"/>
    <property type="match status" value="1"/>
</dbReference>
<proteinExistence type="predicted"/>
<evidence type="ECO:0000313" key="2">
    <source>
        <dbReference type="Proteomes" id="UP001210925"/>
    </source>
</evidence>
<dbReference type="EMBL" id="JADGKB010000051">
    <property type="protein sequence ID" value="KAJ3256387.1"/>
    <property type="molecule type" value="Genomic_DNA"/>
</dbReference>
<sequence>MERNIQVKSKDGFLVNGSLFTNDEAPLKYIVVLASATGVPRQYYSQFALHLVKSAKAVVTFDYRGIGSSIEELKQLKDSIIRREWAWDTDAVIAYLHNVYKDCKVLYIGNSVGGHLVPFLETLPLLSRILFLSVNSAYHQYLRSKYGGYLFYPAFIVHSYLYGYCKASELGLGKDLPIGIGLQWGYWSRFQKYMTHNPETERKCKNVKKQIHVVCFDDDELATKEGMTSNLYWFSNADIKLMIYRSKDLGSVGHLGFFKLPELFVIADKWLFEGERINYKNAGDYIEITEKSKL</sequence>
<dbReference type="Gene3D" id="3.40.50.1820">
    <property type="entry name" value="alpha/beta hydrolase"/>
    <property type="match status" value="1"/>
</dbReference>
<evidence type="ECO:0008006" key="3">
    <source>
        <dbReference type="Google" id="ProtNLM"/>
    </source>
</evidence>
<protein>
    <recommendedName>
        <fullName evidence="3">Alpha/beta hydrolase</fullName>
    </recommendedName>
</protein>
<dbReference type="AlphaFoldDB" id="A0AAD5UIV4"/>
<evidence type="ECO:0000313" key="1">
    <source>
        <dbReference type="EMBL" id="KAJ3256387.1"/>
    </source>
</evidence>
<dbReference type="InterPro" id="IPR017208">
    <property type="entry name" value="UCP037442_abhydr"/>
</dbReference>
<keyword evidence="2" id="KW-1185">Reference proteome</keyword>
<reference evidence="1" key="1">
    <citation type="submission" date="2020-05" db="EMBL/GenBank/DDBJ databases">
        <title>Phylogenomic resolution of chytrid fungi.</title>
        <authorList>
            <person name="Stajich J.E."/>
            <person name="Amses K."/>
            <person name="Simmons R."/>
            <person name="Seto K."/>
            <person name="Myers J."/>
            <person name="Bonds A."/>
            <person name="Quandt C.A."/>
            <person name="Barry K."/>
            <person name="Liu P."/>
            <person name="Grigoriev I."/>
            <person name="Longcore J.E."/>
            <person name="James T.Y."/>
        </authorList>
    </citation>
    <scope>NUCLEOTIDE SEQUENCE</scope>
    <source>
        <strain evidence="1">PLAUS21</strain>
    </source>
</reference>
<organism evidence="1 2">
    <name type="scientific">Boothiomyces macroporosus</name>
    <dbReference type="NCBI Taxonomy" id="261099"/>
    <lineage>
        <taxon>Eukaryota</taxon>
        <taxon>Fungi</taxon>
        <taxon>Fungi incertae sedis</taxon>
        <taxon>Chytridiomycota</taxon>
        <taxon>Chytridiomycota incertae sedis</taxon>
        <taxon>Chytridiomycetes</taxon>
        <taxon>Rhizophydiales</taxon>
        <taxon>Terramycetaceae</taxon>
        <taxon>Boothiomyces</taxon>
    </lineage>
</organism>
<comment type="caution">
    <text evidence="1">The sequence shown here is derived from an EMBL/GenBank/DDBJ whole genome shotgun (WGS) entry which is preliminary data.</text>
</comment>
<dbReference type="Proteomes" id="UP001210925">
    <property type="component" value="Unassembled WGS sequence"/>
</dbReference>